<protein>
    <submittedName>
        <fullName evidence="3 4">Uncharacterized protein</fullName>
    </submittedName>
</protein>
<dbReference type="VEuPathDB" id="FungiDB:PTTG_07901"/>
<reference evidence="4" key="4">
    <citation type="submission" date="2025-05" db="UniProtKB">
        <authorList>
            <consortium name="EnsemblFungi"/>
        </authorList>
    </citation>
    <scope>IDENTIFICATION</scope>
    <source>
        <strain evidence="4">isolate 1-1 / race 1 (BBBD)</strain>
    </source>
</reference>
<organism evidence="3">
    <name type="scientific">Puccinia triticina (isolate 1-1 / race 1 (BBBD))</name>
    <name type="common">Brown leaf rust fungus</name>
    <dbReference type="NCBI Taxonomy" id="630390"/>
    <lineage>
        <taxon>Eukaryota</taxon>
        <taxon>Fungi</taxon>
        <taxon>Dikarya</taxon>
        <taxon>Basidiomycota</taxon>
        <taxon>Pucciniomycotina</taxon>
        <taxon>Pucciniomycetes</taxon>
        <taxon>Pucciniales</taxon>
        <taxon>Pucciniaceae</taxon>
        <taxon>Puccinia</taxon>
    </lineage>
</organism>
<sequence length="350" mass="36836">MIQPAGTNSILLFPNDDHQEVPLALRSGASVPWGRRGINGGKGGDGDKDRTVGKVHRDNNGTVGEVCRDDNSKGWSWWVVDRGESGGREAPHGWVTLCRTASVWLLWNVLLSRLVVTASATLNPSSLSKGLWVRMLDNSSNVGLSGIGGVGSCSSATDEETSGTAGLGGLAVSGAAVYTIWSGLALLLLMLILLFTAPDAAAALSAAAVVVAAPTRAADSVAAVAADAAADDERGGDRPRATKASRRRKRSESGHEGESEWSGEAGQKTAWMRMRWWWWRGAGWEAAVEGWEEAKGVPGRSTPPASGAYPPRPAPRLFCVRSVSPYLSGKYAFQCVGNQTVTPGRMGGNL</sequence>
<keyword evidence="2" id="KW-1133">Transmembrane helix</keyword>
<evidence type="ECO:0000256" key="2">
    <source>
        <dbReference type="SAM" id="Phobius"/>
    </source>
</evidence>
<accession>A0A0C4F467</accession>
<dbReference type="AlphaFoldDB" id="A0A0C4F467"/>
<feature type="transmembrane region" description="Helical" evidence="2">
    <location>
        <begin position="175"/>
        <end position="195"/>
    </location>
</feature>
<evidence type="ECO:0000313" key="4">
    <source>
        <dbReference type="EnsemblFungi" id="PTTG_07901-t43_1-p1"/>
    </source>
</evidence>
<name>A0A0C4F467_PUCT1</name>
<gene>
    <name evidence="3" type="ORF">PTTG_07901</name>
</gene>
<reference evidence="4 5" key="3">
    <citation type="journal article" date="2017" name="G3 (Bethesda)">
        <title>Comparative analysis highlights variable genome content of wheat rusts and divergence of the mating loci.</title>
        <authorList>
            <person name="Cuomo C.A."/>
            <person name="Bakkeren G."/>
            <person name="Khalil H.B."/>
            <person name="Panwar V."/>
            <person name="Joly D."/>
            <person name="Linning R."/>
            <person name="Sakthikumar S."/>
            <person name="Song X."/>
            <person name="Adiconis X."/>
            <person name="Fan L."/>
            <person name="Goldberg J.M."/>
            <person name="Levin J.Z."/>
            <person name="Young S."/>
            <person name="Zeng Q."/>
            <person name="Anikster Y."/>
            <person name="Bruce M."/>
            <person name="Wang M."/>
            <person name="Yin C."/>
            <person name="McCallum B."/>
            <person name="Szabo L.J."/>
            <person name="Hulbert S."/>
            <person name="Chen X."/>
            <person name="Fellers J.P."/>
        </authorList>
    </citation>
    <scope>NUCLEOTIDE SEQUENCE</scope>
    <source>
        <strain evidence="4">isolate 1-1 / race 1 (BBBD)</strain>
        <strain evidence="5">Isolate 1-1 / race 1 (BBBD)</strain>
    </source>
</reference>
<feature type="region of interest" description="Disordered" evidence="1">
    <location>
        <begin position="227"/>
        <end position="264"/>
    </location>
</feature>
<keyword evidence="5" id="KW-1185">Reference proteome</keyword>
<feature type="compositionally biased region" description="Basic and acidic residues" evidence="1">
    <location>
        <begin position="231"/>
        <end position="240"/>
    </location>
</feature>
<reference evidence="3" key="1">
    <citation type="submission" date="2009-11" db="EMBL/GenBank/DDBJ databases">
        <authorList>
            <consortium name="The Broad Institute Genome Sequencing Platform"/>
            <person name="Ward D."/>
            <person name="Feldgarden M."/>
            <person name="Earl A."/>
            <person name="Young S.K."/>
            <person name="Zeng Q."/>
            <person name="Koehrsen M."/>
            <person name="Alvarado L."/>
            <person name="Berlin A."/>
            <person name="Bochicchio J."/>
            <person name="Borenstein D."/>
            <person name="Chapman S.B."/>
            <person name="Chen Z."/>
            <person name="Engels R."/>
            <person name="Freedman E."/>
            <person name="Gellesch M."/>
            <person name="Goldberg J."/>
            <person name="Griggs A."/>
            <person name="Gujja S."/>
            <person name="Heilman E."/>
            <person name="Heiman D."/>
            <person name="Hepburn T."/>
            <person name="Howarth C."/>
            <person name="Jen D."/>
            <person name="Larson L."/>
            <person name="Lewis B."/>
            <person name="Mehta T."/>
            <person name="Park D."/>
            <person name="Pearson M."/>
            <person name="Roberts A."/>
            <person name="Saif S."/>
            <person name="Shea T."/>
            <person name="Shenoy N."/>
            <person name="Sisk P."/>
            <person name="Stolte C."/>
            <person name="Sykes S."/>
            <person name="Thomson T."/>
            <person name="Walk T."/>
            <person name="White J."/>
            <person name="Yandava C."/>
            <person name="Izard J."/>
            <person name="Baranova O.V."/>
            <person name="Blanton J.M."/>
            <person name="Tanner A.C."/>
            <person name="Dewhirst F.E."/>
            <person name="Haas B."/>
            <person name="Nusbaum C."/>
            <person name="Birren B."/>
        </authorList>
    </citation>
    <scope>NUCLEOTIDE SEQUENCE [LARGE SCALE GENOMIC DNA]</scope>
    <source>
        <strain evidence="3">1-1 BBBD Race 1</strain>
    </source>
</reference>
<keyword evidence="2" id="KW-0812">Transmembrane</keyword>
<reference evidence="3" key="2">
    <citation type="submission" date="2016-05" db="EMBL/GenBank/DDBJ databases">
        <title>Comparative analysis highlights variable genome content of wheat rusts and divergence of the mating loci.</title>
        <authorList>
            <person name="Cuomo C.A."/>
            <person name="Bakkeren G."/>
            <person name="Szabo L."/>
            <person name="Khalil H."/>
            <person name="Joly D."/>
            <person name="Goldberg J."/>
            <person name="Young S."/>
            <person name="Zeng Q."/>
            <person name="Fellers J."/>
        </authorList>
    </citation>
    <scope>NUCLEOTIDE SEQUENCE [LARGE SCALE GENOMIC DNA]</scope>
    <source>
        <strain evidence="3">1-1 BBBD Race 1</strain>
    </source>
</reference>
<dbReference type="EnsemblFungi" id="PTTG_07901-t43_1">
    <property type="protein sequence ID" value="PTTG_07901-t43_1-p1"/>
    <property type="gene ID" value="PTTG_07901"/>
</dbReference>
<evidence type="ECO:0000256" key="1">
    <source>
        <dbReference type="SAM" id="MobiDB-lite"/>
    </source>
</evidence>
<dbReference type="EMBL" id="ADAS02000222">
    <property type="protein sequence ID" value="OAV88025.1"/>
    <property type="molecule type" value="Genomic_DNA"/>
</dbReference>
<evidence type="ECO:0000313" key="3">
    <source>
        <dbReference type="EMBL" id="OAV88025.1"/>
    </source>
</evidence>
<proteinExistence type="predicted"/>
<feature type="compositionally biased region" description="Basic residues" evidence="1">
    <location>
        <begin position="241"/>
        <end position="250"/>
    </location>
</feature>
<evidence type="ECO:0000313" key="5">
    <source>
        <dbReference type="Proteomes" id="UP000005240"/>
    </source>
</evidence>
<keyword evidence="2" id="KW-0472">Membrane</keyword>
<feature type="compositionally biased region" description="Basic and acidic residues" evidence="1">
    <location>
        <begin position="44"/>
        <end position="58"/>
    </location>
</feature>
<dbReference type="Proteomes" id="UP000005240">
    <property type="component" value="Unassembled WGS sequence"/>
</dbReference>
<feature type="region of interest" description="Disordered" evidence="1">
    <location>
        <begin position="34"/>
        <end position="58"/>
    </location>
</feature>